<name>A0A449AIY6_9BACT</name>
<comment type="similarity">
    <text evidence="1 8 9">Belongs to the NAD synthetase family.</text>
</comment>
<evidence type="ECO:0000313" key="14">
    <source>
        <dbReference type="Proteomes" id="UP000289506"/>
    </source>
</evidence>
<dbReference type="NCBIfam" id="TIGR00552">
    <property type="entry name" value="nadE"/>
    <property type="match status" value="1"/>
</dbReference>
<proteinExistence type="inferred from homology"/>
<keyword evidence="2 8" id="KW-0436">Ligase</keyword>
<dbReference type="PANTHER" id="PTHR23090:SF7">
    <property type="entry name" value="NH(3)-DEPENDENT NAD(+) SYNTHETASE"/>
    <property type="match status" value="1"/>
</dbReference>
<keyword evidence="5 8" id="KW-0067">ATP-binding</keyword>
<reference evidence="13 15" key="2">
    <citation type="submission" date="2023-12" db="EMBL/GenBank/DDBJ databases">
        <title>Hybrid Genome Assemblies of Mycoplasma cynos and Mycoplasma felis isolated from Dogs and Cats with Infectious Respiratory Disease.</title>
        <authorList>
            <person name="Framst I."/>
            <person name="Cai H."/>
            <person name="Ramesh P."/>
            <person name="Maboni G."/>
        </authorList>
    </citation>
    <scope>NUCLEOTIDE SEQUENCE [LARGE SCALE GENOMIC DNA]</scope>
    <source>
        <strain evidence="13 15">30510</strain>
    </source>
</reference>
<feature type="binding site" evidence="8">
    <location>
        <position position="166"/>
    </location>
    <ligand>
        <name>deamido-NAD(+)</name>
        <dbReference type="ChEBI" id="CHEBI:58437"/>
        <note>ligand shared between two neighboring subunits</note>
    </ligand>
</feature>
<keyword evidence="3 8" id="KW-0479">Metal-binding</keyword>
<keyword evidence="12" id="KW-0614">Plasmid</keyword>
<evidence type="ECO:0000256" key="10">
    <source>
        <dbReference type="RuleBase" id="RU003812"/>
    </source>
</evidence>
<feature type="binding site" description="in other chain" evidence="8">
    <location>
        <position position="126"/>
    </location>
    <ligand>
        <name>deamido-NAD(+)</name>
        <dbReference type="ChEBI" id="CHEBI:58437"/>
        <note>ligand shared between two neighboring subunits</note>
    </ligand>
</feature>
<gene>
    <name evidence="8 12" type="primary">nadE</name>
    <name evidence="12" type="ORF">NCTC10142_00714</name>
    <name evidence="13" type="ORF">RRG46_03160</name>
</gene>
<dbReference type="GO" id="GO:0005524">
    <property type="term" value="F:ATP binding"/>
    <property type="evidence" value="ECO:0007669"/>
    <property type="project" value="UniProtKB-UniRule"/>
</dbReference>
<evidence type="ECO:0000256" key="5">
    <source>
        <dbReference type="ARBA" id="ARBA00022840"/>
    </source>
</evidence>
<dbReference type="GO" id="GO:0003952">
    <property type="term" value="F:NAD+ synthase (glutamine-hydrolyzing) activity"/>
    <property type="evidence" value="ECO:0007669"/>
    <property type="project" value="InterPro"/>
</dbReference>
<dbReference type="GO" id="GO:0004359">
    <property type="term" value="F:glutaminase activity"/>
    <property type="evidence" value="ECO:0007669"/>
    <property type="project" value="InterPro"/>
</dbReference>
<reference evidence="12 14" key="1">
    <citation type="submission" date="2019-01" db="EMBL/GenBank/DDBJ databases">
        <authorList>
            <consortium name="Pathogen Informatics"/>
        </authorList>
    </citation>
    <scope>NUCLEOTIDE SEQUENCE [LARGE SCALE GENOMIC DNA]</scope>
    <source>
        <strain evidence="12 14">NCTC10142</strain>
        <plasmid evidence="14">13</plasmid>
    </source>
</reference>
<evidence type="ECO:0000256" key="3">
    <source>
        <dbReference type="ARBA" id="ARBA00022723"/>
    </source>
</evidence>
<keyword evidence="4 8" id="KW-0547">Nucleotide-binding</keyword>
<dbReference type="Proteomes" id="UP000289506">
    <property type="component" value="Plasmid 13"/>
</dbReference>
<feature type="binding site" description="in other chain" evidence="8">
    <location>
        <position position="159"/>
    </location>
    <ligand>
        <name>deamido-NAD(+)</name>
        <dbReference type="ChEBI" id="CHEBI:58437"/>
        <note>ligand shared between two neighboring subunits</note>
    </ligand>
</feature>
<dbReference type="PANTHER" id="PTHR23090">
    <property type="entry name" value="NH 3 /GLUTAMINE-DEPENDENT NAD + SYNTHETASE"/>
    <property type="match status" value="1"/>
</dbReference>
<comment type="function">
    <text evidence="8">Catalyzes the ATP-dependent amidation of deamido-NAD to form NAD. Uses ammonia as a nitrogen source.</text>
</comment>
<evidence type="ECO:0000256" key="7">
    <source>
        <dbReference type="ARBA" id="ARBA00023027"/>
    </source>
</evidence>
<dbReference type="InterPro" id="IPR022310">
    <property type="entry name" value="NAD/GMP_synthase"/>
</dbReference>
<dbReference type="AlphaFoldDB" id="A0A449AIY6"/>
<dbReference type="CDD" id="cd00553">
    <property type="entry name" value="NAD_synthase"/>
    <property type="match status" value="1"/>
</dbReference>
<evidence type="ECO:0000256" key="1">
    <source>
        <dbReference type="ARBA" id="ARBA00005859"/>
    </source>
</evidence>
<dbReference type="Pfam" id="PF02540">
    <property type="entry name" value="NAD_synthase"/>
    <property type="match status" value="1"/>
</dbReference>
<dbReference type="GO" id="GO:0005737">
    <property type="term" value="C:cytoplasm"/>
    <property type="evidence" value="ECO:0007669"/>
    <property type="project" value="InterPro"/>
</dbReference>
<comment type="pathway">
    <text evidence="8">Cofactor biosynthesis; NAD(+) biosynthesis; NAD(+) from deamido-NAD(+) (ammonia route): step 1/1.</text>
</comment>
<dbReference type="SUPFAM" id="SSF52402">
    <property type="entry name" value="Adenine nucleotide alpha hydrolases-like"/>
    <property type="match status" value="1"/>
</dbReference>
<dbReference type="InterPro" id="IPR014729">
    <property type="entry name" value="Rossmann-like_a/b/a_fold"/>
</dbReference>
<evidence type="ECO:0000256" key="4">
    <source>
        <dbReference type="ARBA" id="ARBA00022741"/>
    </source>
</evidence>
<dbReference type="HAMAP" id="MF_00193">
    <property type="entry name" value="NadE_ammonia_dep"/>
    <property type="match status" value="1"/>
</dbReference>
<dbReference type="GO" id="GO:0008795">
    <property type="term" value="F:NAD+ synthase activity"/>
    <property type="evidence" value="ECO:0007669"/>
    <property type="project" value="UniProtKB-UniRule"/>
</dbReference>
<evidence type="ECO:0000313" key="15">
    <source>
        <dbReference type="Proteomes" id="UP001327314"/>
    </source>
</evidence>
<feature type="binding site" evidence="8">
    <location>
        <position position="197"/>
    </location>
    <ligand>
        <name>ATP</name>
        <dbReference type="ChEBI" id="CHEBI:30616"/>
    </ligand>
</feature>
<dbReference type="InterPro" id="IPR003694">
    <property type="entry name" value="NAD_synthase"/>
</dbReference>
<evidence type="ECO:0000256" key="2">
    <source>
        <dbReference type="ARBA" id="ARBA00022598"/>
    </source>
</evidence>
<dbReference type="RefSeq" id="WP_129720815.1">
    <property type="nucleotide sequence ID" value="NZ_CP103987.1"/>
</dbReference>
<dbReference type="GO" id="GO:0046872">
    <property type="term" value="F:metal ion binding"/>
    <property type="evidence" value="ECO:0007669"/>
    <property type="project" value="UniProtKB-KW"/>
</dbReference>
<evidence type="ECO:0000313" key="12">
    <source>
        <dbReference type="EMBL" id="VEU64947.1"/>
    </source>
</evidence>
<keyword evidence="7 8" id="KW-0520">NAD</keyword>
<feature type="binding site" evidence="8">
    <location>
        <position position="51"/>
    </location>
    <ligand>
        <name>Mg(2+)</name>
        <dbReference type="ChEBI" id="CHEBI:18420"/>
    </ligand>
</feature>
<dbReference type="Gene3D" id="3.40.50.620">
    <property type="entry name" value="HUPs"/>
    <property type="match status" value="1"/>
</dbReference>
<accession>A0A449AIY6</accession>
<dbReference type="Proteomes" id="UP001327314">
    <property type="component" value="Chromosome"/>
</dbReference>
<dbReference type="UniPathway" id="UPA00253">
    <property type="reaction ID" value="UER00333"/>
</dbReference>
<organism evidence="12 14">
    <name type="scientific">Mycoplasmopsis cynos</name>
    <dbReference type="NCBI Taxonomy" id="171284"/>
    <lineage>
        <taxon>Bacteria</taxon>
        <taxon>Bacillati</taxon>
        <taxon>Mycoplasmatota</taxon>
        <taxon>Mycoplasmoidales</taxon>
        <taxon>Metamycoplasmataceae</taxon>
        <taxon>Mycoplasmopsis</taxon>
    </lineage>
</organism>
<evidence type="ECO:0000313" key="13">
    <source>
        <dbReference type="EMBL" id="WQQ19823.1"/>
    </source>
</evidence>
<evidence type="ECO:0000256" key="9">
    <source>
        <dbReference type="RuleBase" id="RU003811"/>
    </source>
</evidence>
<feature type="binding site" evidence="8">
    <location>
        <begin position="45"/>
        <end position="52"/>
    </location>
    <ligand>
        <name>ATP</name>
        <dbReference type="ChEBI" id="CHEBI:30616"/>
    </ligand>
</feature>
<protein>
    <recommendedName>
        <fullName evidence="8 10">NH(3)-dependent NAD(+) synthetase</fullName>
        <ecNumber evidence="8 10">6.3.1.5</ecNumber>
    </recommendedName>
</protein>
<feature type="binding site" evidence="8">
    <location>
        <position position="151"/>
    </location>
    <ligand>
        <name>Mg(2+)</name>
        <dbReference type="ChEBI" id="CHEBI:18420"/>
    </ligand>
</feature>
<dbReference type="GO" id="GO:0009435">
    <property type="term" value="P:NAD+ biosynthetic process"/>
    <property type="evidence" value="ECO:0007669"/>
    <property type="project" value="UniProtKB-UniRule"/>
</dbReference>
<feature type="binding site" evidence="8">
    <location>
        <position position="146"/>
    </location>
    <ligand>
        <name>ATP</name>
        <dbReference type="ChEBI" id="CHEBI:30616"/>
    </ligand>
</feature>
<dbReference type="EMBL" id="CP141046">
    <property type="protein sequence ID" value="WQQ19823.1"/>
    <property type="molecule type" value="Genomic_DNA"/>
</dbReference>
<evidence type="ECO:0000256" key="6">
    <source>
        <dbReference type="ARBA" id="ARBA00022842"/>
    </source>
</evidence>
<feature type="binding site" description="in other chain" evidence="8">
    <location>
        <begin position="251"/>
        <end position="252"/>
    </location>
    <ligand>
        <name>deamido-NAD(+)</name>
        <dbReference type="ChEBI" id="CHEBI:58437"/>
        <note>ligand shared between two neighboring subunits</note>
    </ligand>
</feature>
<dbReference type="EMBL" id="LR214986">
    <property type="protein sequence ID" value="VEU64947.1"/>
    <property type="molecule type" value="Genomic_DNA"/>
</dbReference>
<keyword evidence="6 8" id="KW-0460">Magnesium</keyword>
<feature type="domain" description="NAD/GMP synthase" evidence="11">
    <location>
        <begin position="23"/>
        <end position="254"/>
    </location>
</feature>
<dbReference type="InterPro" id="IPR022926">
    <property type="entry name" value="NH(3)-dep_NAD(+)_synth"/>
</dbReference>
<evidence type="ECO:0000259" key="11">
    <source>
        <dbReference type="Pfam" id="PF02540"/>
    </source>
</evidence>
<comment type="subunit">
    <text evidence="8">Homodimer.</text>
</comment>
<feature type="binding site" evidence="8">
    <location>
        <position position="175"/>
    </location>
    <ligand>
        <name>ATP</name>
        <dbReference type="ChEBI" id="CHEBI:30616"/>
    </ligand>
</feature>
<geneLocation type="plasmid" evidence="12 14">
    <name>13</name>
</geneLocation>
<dbReference type="EC" id="6.3.1.5" evidence="8 10"/>
<evidence type="ECO:0000256" key="8">
    <source>
        <dbReference type="HAMAP-Rule" id="MF_00193"/>
    </source>
</evidence>
<comment type="catalytic activity">
    <reaction evidence="8 10">
        <text>deamido-NAD(+) + NH4(+) + ATP = AMP + diphosphate + NAD(+) + H(+)</text>
        <dbReference type="Rhea" id="RHEA:21188"/>
        <dbReference type="ChEBI" id="CHEBI:15378"/>
        <dbReference type="ChEBI" id="CHEBI:28938"/>
        <dbReference type="ChEBI" id="CHEBI:30616"/>
        <dbReference type="ChEBI" id="CHEBI:33019"/>
        <dbReference type="ChEBI" id="CHEBI:57540"/>
        <dbReference type="ChEBI" id="CHEBI:58437"/>
        <dbReference type="ChEBI" id="CHEBI:456215"/>
        <dbReference type="EC" id="6.3.1.5"/>
    </reaction>
</comment>
<sequence length="263" mass="30053">MSKISKYIGNVVSYDIDIAKNYIKKIQNFLKNRLKQANANGFIIGISGGIDSSLVYMLAKSIKPNDTLGVVMPIKKMTEMDLKHIRELQNVHRDNFLTVDLSDSFETLTKTLNLCNDLSIANIKPRLRMTTLYALAQERNYLVVGTDNADEVFIGYFTKYGDGGVDLLPISKLTKGEVKFISKIMQVPDSIINKKPSAGLWDGQTDESELGFSYDDLDFYLNHQNQKELIEQHINPKVIEKIEYKHKITKHKREKIYTVKNIK</sequence>